<sequence length="178" mass="20166">MPIHVKHFDREKALETILYIARGLANKATLHSISKILYLSDKLHLQEYGRLICGDKYIAMDYGPVPSAIYDMMKVADNRDHTSIDVDWDEIILESIEVKQGRNIVPKRDCNMDVLSESEVECLNLTILEYGQKSFGQLTDITHDDAWKSTNGNETISIDNIIATLKNAAEVLSYIHAI</sequence>
<comment type="caution">
    <text evidence="2">The sequence shown here is derived from an EMBL/GenBank/DDBJ whole genome shotgun (WGS) entry which is preliminary data.</text>
</comment>
<dbReference type="Pfam" id="PF13274">
    <property type="entry name" value="SocA_Panacea"/>
    <property type="match status" value="1"/>
</dbReference>
<evidence type="ECO:0000259" key="1">
    <source>
        <dbReference type="Pfam" id="PF13274"/>
    </source>
</evidence>
<protein>
    <recommendedName>
        <fullName evidence="1">Antitoxin SocA-like Panacea domain-containing protein</fullName>
    </recommendedName>
</protein>
<dbReference type="EMBL" id="AYLO01000043">
    <property type="protein sequence ID" value="ESS72885.1"/>
    <property type="molecule type" value="Genomic_DNA"/>
</dbReference>
<gene>
    <name evidence="2" type="ORF">MGMO_44c00350</name>
</gene>
<feature type="domain" description="Antitoxin SocA-like Panacea" evidence="1">
    <location>
        <begin position="34"/>
        <end position="148"/>
    </location>
</feature>
<name>V5BHU6_9GAMM</name>
<dbReference type="STRING" id="1116472.MGMO_44c00350"/>
<proteinExistence type="predicted"/>
<organism evidence="2 3">
    <name type="scientific">Methyloglobulus morosus KoM1</name>
    <dbReference type="NCBI Taxonomy" id="1116472"/>
    <lineage>
        <taxon>Bacteria</taxon>
        <taxon>Pseudomonadati</taxon>
        <taxon>Pseudomonadota</taxon>
        <taxon>Gammaproteobacteria</taxon>
        <taxon>Methylococcales</taxon>
        <taxon>Methylococcaceae</taxon>
        <taxon>Methyloglobulus</taxon>
    </lineage>
</organism>
<evidence type="ECO:0000313" key="3">
    <source>
        <dbReference type="Proteomes" id="UP000017842"/>
    </source>
</evidence>
<dbReference type="eggNOG" id="COG3600">
    <property type="taxonomic scope" value="Bacteria"/>
</dbReference>
<evidence type="ECO:0000313" key="2">
    <source>
        <dbReference type="EMBL" id="ESS72885.1"/>
    </source>
</evidence>
<dbReference type="InterPro" id="IPR025272">
    <property type="entry name" value="SocA_Panacea"/>
</dbReference>
<dbReference type="AlphaFoldDB" id="V5BHU6"/>
<dbReference type="Proteomes" id="UP000017842">
    <property type="component" value="Unassembled WGS sequence"/>
</dbReference>
<accession>V5BHU6</accession>
<keyword evidence="3" id="KW-1185">Reference proteome</keyword>
<reference evidence="2 3" key="1">
    <citation type="journal article" date="2013" name="Genome Announc.">
        <title>Draft Genome Sequence of the Methanotrophic Gammaproteobacterium Methyloglobulus morosus DSM 22980 Strain KoM1.</title>
        <authorList>
            <person name="Poehlein A."/>
            <person name="Deutzmann J.S."/>
            <person name="Daniel R."/>
            <person name="Simeonova D.D."/>
        </authorList>
    </citation>
    <scope>NUCLEOTIDE SEQUENCE [LARGE SCALE GENOMIC DNA]</scope>
    <source>
        <strain evidence="2 3">KoM1</strain>
    </source>
</reference>